<dbReference type="AlphaFoldDB" id="A0A117IC06"/>
<feature type="non-terminal residue" evidence="1">
    <location>
        <position position="1"/>
    </location>
</feature>
<comment type="caution">
    <text evidence="1">The sequence shown here is derived from an EMBL/GenBank/DDBJ whole genome shotgun (WGS) entry which is preliminary data.</text>
</comment>
<evidence type="ECO:0000313" key="1">
    <source>
        <dbReference type="EMBL" id="GAS98790.1"/>
    </source>
</evidence>
<dbReference type="EMBL" id="BCSY01000108">
    <property type="protein sequence ID" value="GAS98790.1"/>
    <property type="molecule type" value="Genomic_DNA"/>
</dbReference>
<reference evidence="2" key="1">
    <citation type="journal article" date="2016" name="Genome Announc.">
        <title>Draft Genome Sequences of Five Rapidly Growing Mycobacterium Species, M. thermoresistibile, M. fortuitum subsp. acetamidolyticum, M. canariasense, M. brisbanense, and M. novocastrense.</title>
        <authorList>
            <person name="Katahira K."/>
            <person name="Ogura Y."/>
            <person name="Gotoh Y."/>
            <person name="Hayashi T."/>
        </authorList>
    </citation>
    <scope>NUCLEOTIDE SEQUENCE [LARGE SCALE GENOMIC DNA]</scope>
    <source>
        <strain evidence="2">JCM15298</strain>
    </source>
</reference>
<dbReference type="Proteomes" id="UP000069443">
    <property type="component" value="Unassembled WGS sequence"/>
</dbReference>
<proteinExistence type="predicted"/>
<keyword evidence="2" id="KW-1185">Reference proteome</keyword>
<reference evidence="2" key="2">
    <citation type="submission" date="2016-02" db="EMBL/GenBank/DDBJ databases">
        <title>Draft genome sequence of five rapidly growing Mycobacterium species.</title>
        <authorList>
            <person name="Katahira K."/>
            <person name="Gotou Y."/>
            <person name="Iida K."/>
            <person name="Ogura Y."/>
            <person name="Hayashi T."/>
        </authorList>
    </citation>
    <scope>NUCLEOTIDE SEQUENCE [LARGE SCALE GENOMIC DNA]</scope>
    <source>
        <strain evidence="2">JCM15298</strain>
    </source>
</reference>
<name>A0A117IC06_MYCCR</name>
<protein>
    <submittedName>
        <fullName evidence="1">RecE</fullName>
    </submittedName>
</protein>
<accession>A0A117IC06</accession>
<organism evidence="1 2">
    <name type="scientific">Mycolicibacterium canariasense</name>
    <name type="common">Mycobacterium canariasense</name>
    <dbReference type="NCBI Taxonomy" id="228230"/>
    <lineage>
        <taxon>Bacteria</taxon>
        <taxon>Bacillati</taxon>
        <taxon>Actinomycetota</taxon>
        <taxon>Actinomycetes</taxon>
        <taxon>Mycobacteriales</taxon>
        <taxon>Mycobacteriaceae</taxon>
        <taxon>Mycolicibacterium</taxon>
    </lineage>
</organism>
<evidence type="ECO:0000313" key="2">
    <source>
        <dbReference type="Proteomes" id="UP000069443"/>
    </source>
</evidence>
<dbReference type="Gene3D" id="3.90.320.10">
    <property type="match status" value="1"/>
</dbReference>
<gene>
    <name evidence="1" type="ORF">RMCC_5755</name>
</gene>
<sequence length="70" mass="8160">IAQEKEFPYEVTVHESRPTDVNRGRALNRKAINLWAQCHKSNEWPGYPPGIHTIRHPSYAIHREQEQIAS</sequence>
<dbReference type="InterPro" id="IPR011604">
    <property type="entry name" value="PDDEXK-like_dom_sf"/>
</dbReference>